<accession>A0AAJ5UJC8</accession>
<name>A0AAJ5UJC8_XYLFS</name>
<sequence>MVITFVVLVIWSLTDKDSVINPKWFITVTATPLRLLMLAYLVQGLEYFPYIVWWLFGDAGRWYDCSSSRLEGRDV</sequence>
<reference evidence="1" key="2">
    <citation type="submission" date="2022-10" db="EMBL/GenBank/DDBJ databases">
        <authorList>
            <person name="Landa B."/>
            <person name="Arias-Giraldo L.F."/>
            <person name="Roman-Ecija M."/>
            <person name="Velasco-Amo M.P."/>
            <person name="De La Fuente L."/>
            <person name="Marco-Noales E."/>
            <person name="Moralejo E."/>
        </authorList>
    </citation>
    <scope>NUCLEOTIDE SEQUENCE</scope>
    <source>
        <strain evidence="1">CFBP8073</strain>
    </source>
</reference>
<dbReference type="Proteomes" id="UP001211513">
    <property type="component" value="Chromosome"/>
</dbReference>
<protein>
    <submittedName>
        <fullName evidence="1">Uncharacterized protein</fullName>
    </submittedName>
</protein>
<gene>
    <name evidence="1" type="ORF">OK117_03125</name>
</gene>
<proteinExistence type="predicted"/>
<dbReference type="EMBL" id="CP109886">
    <property type="protein sequence ID" value="WCF28884.1"/>
    <property type="molecule type" value="Genomic_DNA"/>
</dbReference>
<dbReference type="AlphaFoldDB" id="A0AAJ5UJC8"/>
<dbReference type="GeneID" id="93904311"/>
<reference evidence="1" key="1">
    <citation type="journal article" date="2022" name="Phytopathology">
        <title>Complete circularized genome resources of seven strains of Xylella fastidiosa subsp. fastidiosa using hybrid assembly reveals unknown plasmids.</title>
        <authorList>
            <person name="Velasco-Amo M.D.P."/>
            <person name="Arias-Giraldo L.F.F."/>
            <person name="Ecija M.R."/>
            <person name="De La Fuente L."/>
            <person name="Marco-Noales E."/>
            <person name="Moralejo E."/>
            <person name="Navas-Cort J.A."/>
            <person name="Landa B.B."/>
        </authorList>
    </citation>
    <scope>NUCLEOTIDE SEQUENCE</scope>
    <source>
        <strain evidence="1">CFBP8073</strain>
    </source>
</reference>
<evidence type="ECO:0000313" key="1">
    <source>
        <dbReference type="EMBL" id="WCF28884.1"/>
    </source>
</evidence>
<organism evidence="1 2">
    <name type="scientific">Xylella fastidiosa subsp. fastidiosa</name>
    <dbReference type="NCBI Taxonomy" id="644356"/>
    <lineage>
        <taxon>Bacteria</taxon>
        <taxon>Pseudomonadati</taxon>
        <taxon>Pseudomonadota</taxon>
        <taxon>Gammaproteobacteria</taxon>
        <taxon>Lysobacterales</taxon>
        <taxon>Lysobacteraceae</taxon>
        <taxon>Xylella</taxon>
    </lineage>
</organism>
<dbReference type="RefSeq" id="WP_174851736.1">
    <property type="nucleotide sequence ID" value="NZ_CP040799.1"/>
</dbReference>
<evidence type="ECO:0000313" key="2">
    <source>
        <dbReference type="Proteomes" id="UP001211513"/>
    </source>
</evidence>